<dbReference type="EMBL" id="JAHQIW010005618">
    <property type="protein sequence ID" value="KAJ1366653.1"/>
    <property type="molecule type" value="Genomic_DNA"/>
</dbReference>
<dbReference type="AlphaFoldDB" id="A0AAD5WE23"/>
<accession>A0AAD5WE23</accession>
<feature type="region of interest" description="Disordered" evidence="1">
    <location>
        <begin position="38"/>
        <end position="82"/>
    </location>
</feature>
<reference evidence="2" key="1">
    <citation type="submission" date="2021-06" db="EMBL/GenBank/DDBJ databases">
        <title>Parelaphostrongylus tenuis whole genome reference sequence.</title>
        <authorList>
            <person name="Garwood T.J."/>
            <person name="Larsen P.A."/>
            <person name="Fountain-Jones N.M."/>
            <person name="Garbe J.R."/>
            <person name="Macchietto M.G."/>
            <person name="Kania S.A."/>
            <person name="Gerhold R.W."/>
            <person name="Richards J.E."/>
            <person name="Wolf T.M."/>
        </authorList>
    </citation>
    <scope>NUCLEOTIDE SEQUENCE</scope>
    <source>
        <strain evidence="2">MNPRO001-30</strain>
        <tissue evidence="2">Meninges</tissue>
    </source>
</reference>
<sequence length="82" mass="9318">MNEDLKWRRAPLMLKKYRETICRFTGPSFRIPASHFVGEESSTWSKEDKIGTPEDPPPDLIDTVASRHSLPVRSQGSKSMAD</sequence>
<keyword evidence="3" id="KW-1185">Reference proteome</keyword>
<evidence type="ECO:0000313" key="2">
    <source>
        <dbReference type="EMBL" id="KAJ1366653.1"/>
    </source>
</evidence>
<evidence type="ECO:0000313" key="3">
    <source>
        <dbReference type="Proteomes" id="UP001196413"/>
    </source>
</evidence>
<feature type="compositionally biased region" description="Polar residues" evidence="1">
    <location>
        <begin position="72"/>
        <end position="82"/>
    </location>
</feature>
<proteinExistence type="predicted"/>
<organism evidence="2 3">
    <name type="scientific">Parelaphostrongylus tenuis</name>
    <name type="common">Meningeal worm</name>
    <dbReference type="NCBI Taxonomy" id="148309"/>
    <lineage>
        <taxon>Eukaryota</taxon>
        <taxon>Metazoa</taxon>
        <taxon>Ecdysozoa</taxon>
        <taxon>Nematoda</taxon>
        <taxon>Chromadorea</taxon>
        <taxon>Rhabditida</taxon>
        <taxon>Rhabditina</taxon>
        <taxon>Rhabditomorpha</taxon>
        <taxon>Strongyloidea</taxon>
        <taxon>Metastrongylidae</taxon>
        <taxon>Parelaphostrongylus</taxon>
    </lineage>
</organism>
<name>A0AAD5WE23_PARTN</name>
<evidence type="ECO:0000256" key="1">
    <source>
        <dbReference type="SAM" id="MobiDB-lite"/>
    </source>
</evidence>
<protein>
    <submittedName>
        <fullName evidence="2">Uncharacterized protein</fullName>
    </submittedName>
</protein>
<gene>
    <name evidence="2" type="ORF">KIN20_027378</name>
</gene>
<comment type="caution">
    <text evidence="2">The sequence shown here is derived from an EMBL/GenBank/DDBJ whole genome shotgun (WGS) entry which is preliminary data.</text>
</comment>
<dbReference type="Proteomes" id="UP001196413">
    <property type="component" value="Unassembled WGS sequence"/>
</dbReference>